<comment type="caution">
    <text evidence="1">The sequence shown here is derived from an EMBL/GenBank/DDBJ whole genome shotgun (WGS) entry which is preliminary data.</text>
</comment>
<reference evidence="3" key="1">
    <citation type="journal article" date="2017" name="Plant J.">
        <title>The pomegranate (Punica granatum L.) genome and the genomics of punicalagin biosynthesis.</title>
        <authorList>
            <person name="Qin G."/>
            <person name="Xu C."/>
            <person name="Ming R."/>
            <person name="Tang H."/>
            <person name="Guyot R."/>
            <person name="Kramer E.M."/>
            <person name="Hu Y."/>
            <person name="Yi X."/>
            <person name="Qi Y."/>
            <person name="Xu X."/>
            <person name="Gao Z."/>
            <person name="Pan H."/>
            <person name="Jian J."/>
            <person name="Tian Y."/>
            <person name="Yue Z."/>
            <person name="Xu Y."/>
        </authorList>
    </citation>
    <scope>NUCLEOTIDE SEQUENCE [LARGE SCALE GENOMIC DNA]</scope>
    <source>
        <strain evidence="3">cv. Dabenzi</strain>
    </source>
</reference>
<evidence type="ECO:0000313" key="1">
    <source>
        <dbReference type="EMBL" id="OWM87879.1"/>
    </source>
</evidence>
<evidence type="ECO:0000313" key="3">
    <source>
        <dbReference type="Proteomes" id="UP000197138"/>
    </source>
</evidence>
<sequence length="92" mass="9912">MPGRVHGQARRQVGARGRTRTGALVVNERPGCGLACTCMHAWGDVRGIRAGARAHTVTGAGTFAQTSMHADRRTLVMPSVWRWKLVTGALFT</sequence>
<dbReference type="AlphaFoldDB" id="A0A218XTD4"/>
<name>A0A218XTD4_PUNGR</name>
<dbReference type="Proteomes" id="UP000197138">
    <property type="component" value="Unassembled WGS sequence"/>
</dbReference>
<organism evidence="1 3">
    <name type="scientific">Punica granatum</name>
    <name type="common">Pomegranate</name>
    <dbReference type="NCBI Taxonomy" id="22663"/>
    <lineage>
        <taxon>Eukaryota</taxon>
        <taxon>Viridiplantae</taxon>
        <taxon>Streptophyta</taxon>
        <taxon>Embryophyta</taxon>
        <taxon>Tracheophyta</taxon>
        <taxon>Spermatophyta</taxon>
        <taxon>Magnoliopsida</taxon>
        <taxon>eudicotyledons</taxon>
        <taxon>Gunneridae</taxon>
        <taxon>Pentapetalae</taxon>
        <taxon>rosids</taxon>
        <taxon>malvids</taxon>
        <taxon>Myrtales</taxon>
        <taxon>Lythraceae</taxon>
        <taxon>Punica</taxon>
    </lineage>
</organism>
<accession>A0A218XTD4</accession>
<dbReference type="EMBL" id="MTKT01000802">
    <property type="protein sequence ID" value="OWM87879.1"/>
    <property type="molecule type" value="Genomic_DNA"/>
</dbReference>
<gene>
    <name evidence="1" type="ORF">CDL15_Pgr008325</name>
    <name evidence="2" type="ORF">CRG98_001926</name>
</gene>
<keyword evidence="4" id="KW-1185">Reference proteome</keyword>
<evidence type="ECO:0000313" key="2">
    <source>
        <dbReference type="EMBL" id="PKI77696.1"/>
    </source>
</evidence>
<dbReference type="EMBL" id="PGOL01000081">
    <property type="protein sequence ID" value="PKI77696.1"/>
    <property type="molecule type" value="Genomic_DNA"/>
</dbReference>
<evidence type="ECO:0000313" key="4">
    <source>
        <dbReference type="Proteomes" id="UP000233551"/>
    </source>
</evidence>
<proteinExistence type="predicted"/>
<dbReference type="Proteomes" id="UP000233551">
    <property type="component" value="Unassembled WGS sequence"/>
</dbReference>
<reference evidence="1" key="2">
    <citation type="submission" date="2017-06" db="EMBL/GenBank/DDBJ databases">
        <title>The pomegranate genome and the genomics of punicalagin biosynthesis.</title>
        <authorList>
            <person name="Xu C."/>
        </authorList>
    </citation>
    <scope>NUCLEOTIDE SEQUENCE [LARGE SCALE GENOMIC DNA]</scope>
    <source>
        <tissue evidence="1">Fresh leaf</tissue>
    </source>
</reference>
<reference evidence="2 4" key="3">
    <citation type="submission" date="2017-11" db="EMBL/GenBank/DDBJ databases">
        <title>De-novo sequencing of pomegranate (Punica granatum L.) genome.</title>
        <authorList>
            <person name="Akparov Z."/>
            <person name="Amiraslanov A."/>
            <person name="Hajiyeva S."/>
            <person name="Abbasov M."/>
            <person name="Kaur K."/>
            <person name="Hamwieh A."/>
            <person name="Solovyev V."/>
            <person name="Salamov A."/>
            <person name="Braich B."/>
            <person name="Kosarev P."/>
            <person name="Mahmoud A."/>
            <person name="Hajiyev E."/>
            <person name="Babayeva S."/>
            <person name="Izzatullayeva V."/>
            <person name="Mammadov A."/>
            <person name="Mammadov A."/>
            <person name="Sharifova S."/>
            <person name="Ojaghi J."/>
            <person name="Eynullazada K."/>
            <person name="Bayramov B."/>
            <person name="Abdulazimova A."/>
            <person name="Shahmuradov I."/>
        </authorList>
    </citation>
    <scope>NUCLEOTIDE SEQUENCE [LARGE SCALE GENOMIC DNA]</scope>
    <source>
        <strain evidence="2">AG2017</strain>
        <strain evidence="4">cv. AG2017</strain>
        <tissue evidence="2">Leaf</tissue>
    </source>
</reference>
<protein>
    <submittedName>
        <fullName evidence="1">Uncharacterized protein</fullName>
    </submittedName>
</protein>